<dbReference type="InterPro" id="IPR011330">
    <property type="entry name" value="Glyco_hydro/deAcase_b/a-brl"/>
</dbReference>
<gene>
    <name evidence="1" type="ORF">PGH26_02395</name>
</gene>
<dbReference type="RefSeq" id="WP_323692439.1">
    <property type="nucleotide sequence ID" value="NZ_CP116341.1"/>
</dbReference>
<evidence type="ECO:0000313" key="2">
    <source>
        <dbReference type="Proteomes" id="UP001303532"/>
    </source>
</evidence>
<dbReference type="EMBL" id="CP116341">
    <property type="protein sequence ID" value="WOV84798.1"/>
    <property type="molecule type" value="Genomic_DNA"/>
</dbReference>
<dbReference type="Gene3D" id="3.20.20.370">
    <property type="entry name" value="Glycoside hydrolase/deacetylase"/>
    <property type="match status" value="1"/>
</dbReference>
<dbReference type="Pfam" id="PF09960">
    <property type="entry name" value="DUF2194"/>
    <property type="match status" value="1"/>
</dbReference>
<dbReference type="InterPro" id="IPR018695">
    <property type="entry name" value="DUF2194"/>
</dbReference>
<dbReference type="Proteomes" id="UP001303532">
    <property type="component" value="Chromosome"/>
</dbReference>
<protein>
    <submittedName>
        <fullName evidence="1">DUF2194 domain-containing protein</fullName>
    </submittedName>
</protein>
<organism evidence="1 2">
    <name type="scientific">Sporosarcina jeotgali</name>
    <dbReference type="NCBI Taxonomy" id="3020056"/>
    <lineage>
        <taxon>Bacteria</taxon>
        <taxon>Bacillati</taxon>
        <taxon>Bacillota</taxon>
        <taxon>Bacilli</taxon>
        <taxon>Bacillales</taxon>
        <taxon>Caryophanaceae</taxon>
        <taxon>Sporosarcina</taxon>
    </lineage>
</organism>
<sequence>MSPKVTKSLYIAVTAVLLAGIILQVARSQFVLKSRHNHELLGMRELVLHDGIQKEIEEKEKSPLYCVAYDPDDEESLAIKENSLKTLQYMKKQIEVIALDGTGTQLQECHTVLYTADSLGFGGGANPIKSFIQDGGYWLFLNTLNPDTEFQLFYRKMGISSYDGHFDTKGIHLIQNVLIGEEGLDTGGDFIQNASLSVALDDSAELLIESHDRTPLLWKVALGQGEIMVLNGTMLSEKVNRGLIAGAVSLVEPVFVYPIFNSKVFFIDDFPSPVAKGTNPVIYEEYKRELSSFYKEIWWPDMLSAAERFGITYTGVLIETYTDDVEAPFESPPDADRPNVIAYGREIIKSGGELGLHGYNHQSLTTDQAQADEFGYRAWNSQKEMGQSIQEAVSYARSAFPNYRLTSYVPPSNVLSEEGRSELKRVWPDLTVISSLYSEDSTGNAYVQEFEVAQDNVIEMPRISSGYGEREFDRWAEANAITSLGVYSKFIHPDDVISQDRSNNQTWHETYELFKTDIERVWKTYPWLRKFTSTEAGLEAASSLSSEIAVDVKGNGVSGTVESTLNEQYFILRTEKKVKRTKACEIEKIDSQTYLVKVGPAPFEIILGGL</sequence>
<proteinExistence type="predicted"/>
<name>A0ABZ0KY61_9BACL</name>
<dbReference type="CDD" id="cd10924">
    <property type="entry name" value="CE4_COG4878"/>
    <property type="match status" value="1"/>
</dbReference>
<evidence type="ECO:0000313" key="1">
    <source>
        <dbReference type="EMBL" id="WOV84798.1"/>
    </source>
</evidence>
<dbReference type="SUPFAM" id="SSF88713">
    <property type="entry name" value="Glycoside hydrolase/deacetylase"/>
    <property type="match status" value="1"/>
</dbReference>
<accession>A0ABZ0KY61</accession>
<reference evidence="1 2" key="1">
    <citation type="submission" date="2023-01" db="EMBL/GenBank/DDBJ databases">
        <title>Sporosarcina sp. nov., isolated from Korean tranditional fermented seafood 'Jeotgal'.</title>
        <authorList>
            <person name="Yang A.-I."/>
        </authorList>
    </citation>
    <scope>NUCLEOTIDE SEQUENCE [LARGE SCALE GENOMIC DNA]</scope>
    <source>
        <strain evidence="1 2">B2O-1</strain>
    </source>
</reference>
<keyword evidence="2" id="KW-1185">Reference proteome</keyword>